<dbReference type="AlphaFoldDB" id="A0A9X3F479"/>
<evidence type="ECO:0000313" key="1">
    <source>
        <dbReference type="EMBL" id="MCY1720153.1"/>
    </source>
</evidence>
<dbReference type="RefSeq" id="WP_343332487.1">
    <property type="nucleotide sequence ID" value="NZ_JAPOHD010000013.1"/>
</dbReference>
<name>A0A9X3F479_9BACT</name>
<reference evidence="1" key="1">
    <citation type="submission" date="2022-11" db="EMBL/GenBank/DDBJ databases">
        <title>Marilongibacter aestuarii gen. nov., sp. nov., isolated from tidal flat sediment.</title>
        <authorList>
            <person name="Jiayan W."/>
        </authorList>
    </citation>
    <scope>NUCLEOTIDE SEQUENCE</scope>
    <source>
        <strain evidence="1">Z1-6</strain>
    </source>
</reference>
<gene>
    <name evidence="1" type="ORF">OU798_07355</name>
</gene>
<comment type="caution">
    <text evidence="1">The sequence shown here is derived from an EMBL/GenBank/DDBJ whole genome shotgun (WGS) entry which is preliminary data.</text>
</comment>
<dbReference type="EMBL" id="JAPOHD010000013">
    <property type="protein sequence ID" value="MCY1720153.1"/>
    <property type="molecule type" value="Genomic_DNA"/>
</dbReference>
<organism evidence="1 2">
    <name type="scientific">Draconibacterium aestuarii</name>
    <dbReference type="NCBI Taxonomy" id="2998507"/>
    <lineage>
        <taxon>Bacteria</taxon>
        <taxon>Pseudomonadati</taxon>
        <taxon>Bacteroidota</taxon>
        <taxon>Bacteroidia</taxon>
        <taxon>Marinilabiliales</taxon>
        <taxon>Prolixibacteraceae</taxon>
        <taxon>Draconibacterium</taxon>
    </lineage>
</organism>
<evidence type="ECO:0000313" key="2">
    <source>
        <dbReference type="Proteomes" id="UP001145087"/>
    </source>
</evidence>
<sequence length="157" mass="18069">MGIFSNNPEYFRGGSFVGRAPVPLQTTVYYNVEEQNEIVQQWIPKVRTQLKANARQFPDGKEKSFVQRPGRTEKKLHKSITSRTRKEFGEIYSITFQFERHGVFVHKGVSRGHGVGNERTAFEWFNPVLEKHIPELANRIAEHNANAAVNATRMKIN</sequence>
<proteinExistence type="predicted"/>
<dbReference type="Proteomes" id="UP001145087">
    <property type="component" value="Unassembled WGS sequence"/>
</dbReference>
<protein>
    <submittedName>
        <fullName evidence="1">Uncharacterized protein</fullName>
    </submittedName>
</protein>
<keyword evidence="2" id="KW-1185">Reference proteome</keyword>
<accession>A0A9X3F479</accession>